<evidence type="ECO:0000313" key="1">
    <source>
        <dbReference type="EMBL" id="CAM9966914.1"/>
    </source>
</evidence>
<proteinExistence type="predicted"/>
<sequence>MDSDLPSRYSWDVLALAHKIPQPAPPPPPQIPRTRPAFRIPEADSGTPHLPIPARSWDLSAHRCYPPPQRPVLNPWAASQHLNLQDLTQPLNSRSAFGMLQFLPHSEHFLDTPKPDIRHPAQVPLTLEFSR</sequence>
<reference evidence="1" key="2">
    <citation type="submission" date="2025-03" db="EMBL/GenBank/DDBJ databases">
        <authorList>
            <consortium name="ELIXIR-Norway"/>
            <consortium name="Elixir Norway"/>
        </authorList>
    </citation>
    <scope>NUCLEOTIDE SEQUENCE</scope>
</reference>
<reference evidence="1" key="1">
    <citation type="submission" date="2023-05" db="EMBL/GenBank/DDBJ databases">
        <authorList>
            <consortium name="ELIXIR-Norway"/>
        </authorList>
    </citation>
    <scope>NUCLEOTIDE SEQUENCE</scope>
</reference>
<name>A0AC59YTU5_RANTA</name>
<protein>
    <submittedName>
        <fullName evidence="1">Uncharacterized protein</fullName>
    </submittedName>
</protein>
<dbReference type="EMBL" id="OX596104">
    <property type="protein sequence ID" value="CAM9966914.1"/>
    <property type="molecule type" value="Genomic_DNA"/>
</dbReference>
<accession>A0AC59YTU5</accession>
<organism evidence="1 2">
    <name type="scientific">Rangifer tarandus platyrhynchus</name>
    <name type="common">Svalbard reindeer</name>
    <dbReference type="NCBI Taxonomy" id="3082113"/>
    <lineage>
        <taxon>Eukaryota</taxon>
        <taxon>Metazoa</taxon>
        <taxon>Chordata</taxon>
        <taxon>Craniata</taxon>
        <taxon>Vertebrata</taxon>
        <taxon>Euteleostomi</taxon>
        <taxon>Mammalia</taxon>
        <taxon>Eutheria</taxon>
        <taxon>Laurasiatheria</taxon>
        <taxon>Artiodactyla</taxon>
        <taxon>Ruminantia</taxon>
        <taxon>Pecora</taxon>
        <taxon>Cervidae</taxon>
        <taxon>Odocoileinae</taxon>
        <taxon>Rangifer</taxon>
    </lineage>
</organism>
<dbReference type="Proteomes" id="UP001162501">
    <property type="component" value="Chromosome 20"/>
</dbReference>
<gene>
    <name evidence="1" type="ORF">MRATA1EN22A_LOCUS10045</name>
</gene>
<evidence type="ECO:0000313" key="2">
    <source>
        <dbReference type="Proteomes" id="UP001162501"/>
    </source>
</evidence>